<dbReference type="PANTHER" id="PTHR11620">
    <property type="entry name" value="60S RIBOSOMAL PROTEIN L23A"/>
    <property type="match status" value="1"/>
</dbReference>
<evidence type="ECO:0000313" key="6">
    <source>
        <dbReference type="Proteomes" id="UP000823872"/>
    </source>
</evidence>
<feature type="domain" description="Large ribosomal subunit protein uL23 N-terminal" evidence="4">
    <location>
        <begin position="18"/>
        <end position="71"/>
    </location>
</feature>
<organism evidence="5 6">
    <name type="scientific">Felis catus</name>
    <name type="common">Cat</name>
    <name type="synonym">Felis silvestris catus</name>
    <dbReference type="NCBI Taxonomy" id="9685"/>
    <lineage>
        <taxon>Eukaryota</taxon>
        <taxon>Metazoa</taxon>
        <taxon>Chordata</taxon>
        <taxon>Craniata</taxon>
        <taxon>Vertebrata</taxon>
        <taxon>Euteleostomi</taxon>
        <taxon>Mammalia</taxon>
        <taxon>Eutheria</taxon>
        <taxon>Laurasiatheria</taxon>
        <taxon>Carnivora</taxon>
        <taxon>Feliformia</taxon>
        <taxon>Felidae</taxon>
        <taxon>Felinae</taxon>
        <taxon>Felis</taxon>
    </lineage>
</organism>
<dbReference type="InterPro" id="IPR012677">
    <property type="entry name" value="Nucleotide-bd_a/b_plait_sf"/>
</dbReference>
<sequence>IALKAKKEAPAPPKAELKAQALNAKKVVLRDIVKKKYTLKQKKKIRTSPTFLWPKTLRLLGQPKYPGKRPPRRNQLEHYAIIKFPLTTESDMKKIEDNNTLVFIVDVKANKHQIKQAVKKLYDTDVAKANTLIRPGREKTAYVRMAPD</sequence>
<evidence type="ECO:0000256" key="2">
    <source>
        <dbReference type="ARBA" id="ARBA00022980"/>
    </source>
</evidence>
<reference evidence="5" key="3">
    <citation type="submission" date="2025-09" db="UniProtKB">
        <authorList>
            <consortium name="Ensembl"/>
        </authorList>
    </citation>
    <scope>IDENTIFICATION</scope>
    <source>
        <strain evidence="5">breed Abyssinian</strain>
    </source>
</reference>
<keyword evidence="6" id="KW-1185">Reference proteome</keyword>
<comment type="similarity">
    <text evidence="1">Belongs to the universal ribosomal protein uL23 family.</text>
</comment>
<dbReference type="Proteomes" id="UP000823872">
    <property type="component" value="Chromosome B4"/>
</dbReference>
<name>A0ABI8AD67_FELCA</name>
<dbReference type="Pfam" id="PF03939">
    <property type="entry name" value="Ribosomal_L23eN"/>
    <property type="match status" value="1"/>
</dbReference>
<evidence type="ECO:0000256" key="3">
    <source>
        <dbReference type="ARBA" id="ARBA00023274"/>
    </source>
</evidence>
<protein>
    <recommendedName>
        <fullName evidence="4">Large ribosomal subunit protein uL23 N-terminal domain-containing protein</fullName>
    </recommendedName>
</protein>
<dbReference type="GeneTree" id="ENSGT00950000182901"/>
<dbReference type="Gene3D" id="3.30.70.330">
    <property type="match status" value="1"/>
</dbReference>
<dbReference type="InterPro" id="IPR012678">
    <property type="entry name" value="Ribosomal_uL23/eL15/eS24_sf"/>
</dbReference>
<evidence type="ECO:0000256" key="1">
    <source>
        <dbReference type="ARBA" id="ARBA00006700"/>
    </source>
</evidence>
<evidence type="ECO:0000259" key="4">
    <source>
        <dbReference type="Pfam" id="PF03939"/>
    </source>
</evidence>
<reference evidence="5 6" key="1">
    <citation type="submission" date="2021-02" db="EMBL/GenBank/DDBJ databases">
        <title>Safari Cat Assemblies.</title>
        <authorList>
            <person name="Bredemeyer K.R."/>
            <person name="Murphy W.J."/>
        </authorList>
    </citation>
    <scope>NUCLEOTIDE SEQUENCE [LARGE SCALE GENOMIC DNA]</scope>
</reference>
<proteinExistence type="inferred from homology"/>
<dbReference type="SUPFAM" id="SSF54189">
    <property type="entry name" value="Ribosomal proteins S24e, L23 and L15e"/>
    <property type="match status" value="1"/>
</dbReference>
<accession>A0ABI8AD67</accession>
<keyword evidence="3" id="KW-0687">Ribonucleoprotein</keyword>
<dbReference type="Pfam" id="PF00276">
    <property type="entry name" value="Ribosomal_L23"/>
    <property type="match status" value="1"/>
</dbReference>
<dbReference type="Ensembl" id="ENSFCTT00005083068.1">
    <property type="protein sequence ID" value="ENSFCTP00005057208.1"/>
    <property type="gene ID" value="ENSFCTG00005029685.1"/>
</dbReference>
<evidence type="ECO:0000313" key="5">
    <source>
        <dbReference type="Ensembl" id="ENSFCTP00005057208.1"/>
    </source>
</evidence>
<dbReference type="InterPro" id="IPR013025">
    <property type="entry name" value="Ribosomal_uL23-like"/>
</dbReference>
<dbReference type="InterPro" id="IPR005633">
    <property type="entry name" value="Ribosomal_uL23_N"/>
</dbReference>
<reference evidence="5" key="2">
    <citation type="submission" date="2025-08" db="UniProtKB">
        <authorList>
            <consortium name="Ensembl"/>
        </authorList>
    </citation>
    <scope>IDENTIFICATION</scope>
    <source>
        <strain evidence="5">breed Abyssinian</strain>
    </source>
</reference>
<keyword evidence="2" id="KW-0689">Ribosomal protein</keyword>